<feature type="compositionally biased region" description="Low complexity" evidence="1">
    <location>
        <begin position="41"/>
        <end position="59"/>
    </location>
</feature>
<feature type="region of interest" description="Disordered" evidence="1">
    <location>
        <begin position="1133"/>
        <end position="1153"/>
    </location>
</feature>
<feature type="compositionally biased region" description="Polar residues" evidence="1">
    <location>
        <begin position="1757"/>
        <end position="1796"/>
    </location>
</feature>
<reference evidence="2" key="1">
    <citation type="submission" date="2021-02" db="EMBL/GenBank/DDBJ databases">
        <authorList>
            <person name="Nowell W R."/>
        </authorList>
    </citation>
    <scope>NUCLEOTIDE SEQUENCE</scope>
</reference>
<feature type="region of interest" description="Disordered" evidence="1">
    <location>
        <begin position="732"/>
        <end position="844"/>
    </location>
</feature>
<feature type="region of interest" description="Disordered" evidence="1">
    <location>
        <begin position="659"/>
        <end position="697"/>
    </location>
</feature>
<feature type="compositionally biased region" description="Basic and acidic residues" evidence="1">
    <location>
        <begin position="819"/>
        <end position="828"/>
    </location>
</feature>
<evidence type="ECO:0000256" key="1">
    <source>
        <dbReference type="SAM" id="MobiDB-lite"/>
    </source>
</evidence>
<protein>
    <submittedName>
        <fullName evidence="2">Uncharacterized protein</fullName>
    </submittedName>
</protein>
<name>A0A814M0N1_9BILA</name>
<feature type="region of interest" description="Disordered" evidence="1">
    <location>
        <begin position="36"/>
        <end position="101"/>
    </location>
</feature>
<accession>A0A814M0N1</accession>
<feature type="region of interest" description="Disordered" evidence="1">
    <location>
        <begin position="1883"/>
        <end position="2000"/>
    </location>
</feature>
<feature type="compositionally biased region" description="Low complexity" evidence="1">
    <location>
        <begin position="829"/>
        <end position="839"/>
    </location>
</feature>
<sequence>MNRIDEEEDNTDIAAVMITDDTTTFTLVDQFPSVQPAPVYSSSDSIYSSKQTSNTSSRSKYQTASRPTSLSPTRHLLSSNDNVIKDVKKRRRHASDSNTNHINSIPTSLVISFLRHLRNELRATSDKKNDYQQHIKQKSSARTNRTQILTIDLKMSNENLSTTSDNNEILTLIDLLVLRVECLANENKLNSKKKHKKDNCPSVAEVDQNLIEYLYYLFTRFIHDETNSSNILRIPIIDKNNFVSVCQTLVRNGCFDIPQPTVELSPDQSSSDTTSSSDKTLTQQTFVREYNQDTDTMLAEKSSIDGENLSTTSAEQETWLIVDLEGTQSEDSMATSETMCHMPLSSSDEQLLITNDNYRSFESESSPSIYLSPNSSSIDIQNMVQELDDINNPSSTSFNQDGSLLNVVSESKTTISTDSLNDNTQSNNNICTRLTNDDSAIENSEPITMNNTDKMSRREKKMHERWTVSTKTDKNDNEQSSTKALLTVEFPPIAVLRRKVSPSSSSTTIDKKDKNEIETEINTDDKLNSTQSTNTEEINTSPTIIMVNKTNPDQIVELSLEDTPAMIITDVSKNNDDGQLPVTVSEVICLSEEEIMMRVKQGPLLSTTMECPTDTITNLNHESVDNQLTNEENSSAVITNPSDSNLMSSSLPLISIAPPPSSLTLTTDENKSIEPLSKEKGEEKIEEEQRCNDDYNADEEKKNISSFIHDYHASGIILINDDPAQTALLHEEKKEKEEEEEEGERERPSSPLPTLEQFNQQRTEDESPVQTPSNALNTMATANIDENDELYKKVEIEEIPDDEEEVISAQNDESIEPTDYIHTDDEPKQSSSSQSNNTTINDDSLKFGNVLSCYEKALSKVADTTYDESLEPSIAVLAKESLITPQEPANDPIALRALQRFEERMNAAAAAVKTTREDTNSLANKGKSPWSASLSTSRKSLENLLKDEEQQFRSTAVSFNDELKSASSSSQADSYIRPRKTFDDNSLNYGTALNLFTTTNSTTDHTTNNDDDQKLEEDEQQQQPSTIVENDDDKRVVVDNKSMMSADIKDQHDEEKQDIVDDTINTNKNDLINEAENSNILSSTISSDNARINSSLDTVISQSSTTEQPAFTPYRFQLEGRRRLNTVERMRERQSRESLTMTDQQQQQSTVVAQTDYTVKSEEIQDPIIRRALERFDEKNRTLTQTKSMNYDEIQDPVTRRALMRLESNLKRTIPPTPPTTTNDSNETWYTENYTLGSLQPANDRLSRYSESSQSPTFNNKAKHISIHQRYGAPSSSTDMSTTNNMNSTNENNIPVMRVPAQPIYVTSNNQQQQQQQLQPLSLRQRSRSEDMLTSRDLVIGQTTNLDDVDISNQLQRNRSSNEMSTNQSGFHLPNTLIKSLEPTFVRTAESSTSYATPTQSYSTYSCEYTRPRRNVGLPSIETSTSFNQETNQLPPKYGQQNDLQRPTPYRPAVENQYQTQPSSAFAAPLRSGTIPSTNNYYSQQSLPAPSYNSMYTSNNSNQSPYSDDPIVRRALERFNSQIQNSLLSTNQYQQPNNYSSHQGNFQDNYPNSNRSTLMTTSTSSNSSMGGYQSIIGRRRQTRHDDLNNSYIDNTSIGDGYSSSIFGNSHNPYTMGNQYMNMADEPPAIPPRFRRENFRNDDINDAYRRHSIDEYLSENINNNNNNSSQTLPRDTFIHHAYPATITNSSGFRPIDNHYNQQFDPYNSILQEQDDLRDRVPSPSSIHSSESSKQQRPTRPSHIRAPMIHTQRLPPPSVSTRTNLHQQNGRRNNEQMMSNKMSPDNSQSPPSGQNNGHISGDSVFHRLAYTGTKASLSKSSSNSCSNLLNKNSSQIPSNNLKSCEIEFEETSKPIENNNTNDEISLLTNKCQRSKSVDGRARLKNLQSRTASTTTNNNNNQTIIDHEENDIDDEQRTVPSSKFMPINNGRRDGPSPRVPLTPTSAYRTSSLKRPSNGTSFTYTKDNQGIRTQSYNGTPLESESQQQEIENDENMSYNDDNYQPKILDNRIRTAIPVHRYGNNNNNHNHNQPSQPISSVTNTPSRIKPPTIIPITFDRRDSNSSTTDVNNRTPRRTDEHRRSSPTGQRRNIPVSVFSPAKHDTKRPAPAPPTYNYESQQPTSYSARLSTNDNHYTHKTNEQDVDNKISSTNSDLKTSTGNLMNEFTTITDKHDNNNNNNNNKKMNVFERLFRGNKKKS</sequence>
<feature type="compositionally biased region" description="Polar residues" evidence="1">
    <location>
        <begin position="1533"/>
        <end position="1551"/>
    </location>
</feature>
<feature type="region of interest" description="Disordered" evidence="1">
    <location>
        <begin position="261"/>
        <end position="286"/>
    </location>
</feature>
<evidence type="ECO:0000313" key="4">
    <source>
        <dbReference type="Proteomes" id="UP000663860"/>
    </source>
</evidence>
<evidence type="ECO:0000313" key="3">
    <source>
        <dbReference type="EMBL" id="CAF3517633.1"/>
    </source>
</evidence>
<feature type="compositionally biased region" description="Polar residues" evidence="1">
    <location>
        <begin position="1137"/>
        <end position="1153"/>
    </location>
</feature>
<dbReference type="EMBL" id="CAJNOE010000231">
    <property type="protein sequence ID" value="CAF1072238.1"/>
    <property type="molecule type" value="Genomic_DNA"/>
</dbReference>
<dbReference type="EMBL" id="CAJOBB010000025">
    <property type="protein sequence ID" value="CAF3517633.1"/>
    <property type="molecule type" value="Genomic_DNA"/>
</dbReference>
<organism evidence="2 4">
    <name type="scientific">Adineta steineri</name>
    <dbReference type="NCBI Taxonomy" id="433720"/>
    <lineage>
        <taxon>Eukaryota</taxon>
        <taxon>Metazoa</taxon>
        <taxon>Spiralia</taxon>
        <taxon>Gnathifera</taxon>
        <taxon>Rotifera</taxon>
        <taxon>Eurotatoria</taxon>
        <taxon>Bdelloidea</taxon>
        <taxon>Adinetida</taxon>
        <taxon>Adinetidae</taxon>
        <taxon>Adineta</taxon>
    </lineage>
</organism>
<feature type="compositionally biased region" description="Polar residues" evidence="1">
    <location>
        <begin position="1939"/>
        <end position="1998"/>
    </location>
</feature>
<feature type="region of interest" description="Disordered" evidence="1">
    <location>
        <begin position="1533"/>
        <end position="1587"/>
    </location>
</feature>
<feature type="compositionally biased region" description="Polar residues" evidence="1">
    <location>
        <begin position="768"/>
        <end position="781"/>
    </location>
</feature>
<feature type="compositionally biased region" description="Polar residues" evidence="1">
    <location>
        <begin position="2143"/>
        <end position="2155"/>
    </location>
</feature>
<feature type="compositionally biased region" description="Low complexity" evidence="1">
    <location>
        <begin position="1552"/>
        <end position="1568"/>
    </location>
</feature>
<comment type="caution">
    <text evidence="2">The sequence shown here is derived from an EMBL/GenBank/DDBJ whole genome shotgun (WGS) entry which is preliminary data.</text>
</comment>
<feature type="compositionally biased region" description="Low complexity" evidence="1">
    <location>
        <begin position="1814"/>
        <end position="1832"/>
    </location>
</feature>
<dbReference type="Proteomes" id="UP000663860">
    <property type="component" value="Unassembled WGS sequence"/>
</dbReference>
<feature type="compositionally biased region" description="Polar residues" evidence="1">
    <location>
        <begin position="2059"/>
        <end position="2068"/>
    </location>
</feature>
<feature type="compositionally biased region" description="Basic and acidic residues" evidence="1">
    <location>
        <begin position="509"/>
        <end position="527"/>
    </location>
</feature>
<feature type="compositionally biased region" description="Low complexity" evidence="1">
    <location>
        <begin position="265"/>
        <end position="285"/>
    </location>
</feature>
<feature type="compositionally biased region" description="Acidic residues" evidence="1">
    <location>
        <begin position="797"/>
        <end position="806"/>
    </location>
</feature>
<feature type="compositionally biased region" description="Low complexity" evidence="1">
    <location>
        <begin position="1721"/>
        <end position="1731"/>
    </location>
</feature>
<feature type="compositionally biased region" description="Basic and acidic residues" evidence="1">
    <location>
        <begin position="461"/>
        <end position="477"/>
    </location>
</feature>
<feature type="region of interest" description="Disordered" evidence="1">
    <location>
        <begin position="2015"/>
        <end position="2155"/>
    </location>
</feature>
<dbReference type="Proteomes" id="UP000663868">
    <property type="component" value="Unassembled WGS sequence"/>
</dbReference>
<feature type="region of interest" description="Disordered" evidence="1">
    <location>
        <begin position="1428"/>
        <end position="1449"/>
    </location>
</feature>
<feature type="compositionally biased region" description="Basic and acidic residues" evidence="1">
    <location>
        <begin position="2130"/>
        <end position="2142"/>
    </location>
</feature>
<feature type="compositionally biased region" description="Polar residues" evidence="1">
    <location>
        <begin position="528"/>
        <end position="538"/>
    </location>
</feature>
<proteinExistence type="predicted"/>
<evidence type="ECO:0000313" key="2">
    <source>
        <dbReference type="EMBL" id="CAF1072238.1"/>
    </source>
</evidence>
<feature type="compositionally biased region" description="Polar residues" evidence="1">
    <location>
        <begin position="1428"/>
        <end position="1445"/>
    </location>
</feature>
<feature type="region of interest" description="Disordered" evidence="1">
    <location>
        <begin position="999"/>
        <end position="1033"/>
    </location>
</feature>
<feature type="region of interest" description="Disordered" evidence="1">
    <location>
        <begin position="499"/>
        <end position="538"/>
    </location>
</feature>
<feature type="compositionally biased region" description="Low complexity" evidence="1">
    <location>
        <begin position="1311"/>
        <end position="1324"/>
    </location>
</feature>
<feature type="compositionally biased region" description="Basic and acidic residues" evidence="1">
    <location>
        <begin position="668"/>
        <end position="697"/>
    </location>
</feature>
<gene>
    <name evidence="2" type="ORF">IZO911_LOCUS21484</name>
    <name evidence="3" type="ORF">KXQ929_LOCUS968</name>
</gene>
<feature type="compositionally biased region" description="Polar residues" evidence="1">
    <location>
        <begin position="60"/>
        <end position="82"/>
    </location>
</feature>
<feature type="region of interest" description="Disordered" evidence="1">
    <location>
        <begin position="455"/>
        <end position="480"/>
    </location>
</feature>
<feature type="region of interest" description="Disordered" evidence="1">
    <location>
        <begin position="1308"/>
        <end position="1329"/>
    </location>
</feature>
<feature type="region of interest" description="Disordered" evidence="1">
    <location>
        <begin position="1715"/>
        <end position="1799"/>
    </location>
</feature>
<feature type="compositionally biased region" description="Polar residues" evidence="1">
    <location>
        <begin position="2028"/>
        <end position="2041"/>
    </location>
</feature>
<feature type="region of interest" description="Disordered" evidence="1">
    <location>
        <begin position="1814"/>
        <end position="1836"/>
    </location>
</feature>
<feature type="compositionally biased region" description="Low complexity" evidence="1">
    <location>
        <begin position="1888"/>
        <end position="1901"/>
    </location>
</feature>
<feature type="region of interest" description="Disordered" evidence="1">
    <location>
        <begin position="913"/>
        <end position="934"/>
    </location>
</feature>
<feature type="compositionally biased region" description="Polar residues" evidence="1">
    <location>
        <begin position="2111"/>
        <end position="2129"/>
    </location>
</feature>